<gene>
    <name evidence="2" type="ordered locus">Namu_1453</name>
</gene>
<dbReference type="InterPro" id="IPR017517">
    <property type="entry name" value="Maleyloyr_isom"/>
</dbReference>
<dbReference type="Pfam" id="PF11716">
    <property type="entry name" value="MDMPI_N"/>
    <property type="match status" value="1"/>
</dbReference>
<sequence length="186" mass="20476">MMLVPYYRSAVRQFDNRIRAVGAGQWTSSTPDDDWDVQRLVRHVINVQNRFAAGVTGRPSQATTVDGPALVDDWAAASASSTQAFAAITDWSVPAPIPTGRSTLEDLGWLVTMDLTVHAWDLARAIGAHDELPNDLLAAVLDRAKQAKDRWFRPEAFAPSIPVPGCTDDLTELLALSGRNRWWRPA</sequence>
<dbReference type="Proteomes" id="UP000002218">
    <property type="component" value="Chromosome"/>
</dbReference>
<dbReference type="KEGG" id="nml:Namu_1453"/>
<dbReference type="InterPro" id="IPR024344">
    <property type="entry name" value="MDMPI_metal-binding"/>
</dbReference>
<name>C8XEJ6_NAKMY</name>
<evidence type="ECO:0000313" key="2">
    <source>
        <dbReference type="EMBL" id="ACV77854.1"/>
    </source>
</evidence>
<dbReference type="RefSeq" id="WP_015746761.1">
    <property type="nucleotide sequence ID" value="NC_013235.1"/>
</dbReference>
<keyword evidence="3" id="KW-1185">Reference proteome</keyword>
<protein>
    <recommendedName>
        <fullName evidence="1">Mycothiol-dependent maleylpyruvate isomerase metal-binding domain-containing protein</fullName>
    </recommendedName>
</protein>
<organism evidence="2 3">
    <name type="scientific">Nakamurella multipartita (strain ATCC 700099 / DSM 44233 / CIP 104796 / JCM 9543 / NBRC 105858 / Y-104)</name>
    <name type="common">Microsphaera multipartita</name>
    <dbReference type="NCBI Taxonomy" id="479431"/>
    <lineage>
        <taxon>Bacteria</taxon>
        <taxon>Bacillati</taxon>
        <taxon>Actinomycetota</taxon>
        <taxon>Actinomycetes</taxon>
        <taxon>Nakamurellales</taxon>
        <taxon>Nakamurellaceae</taxon>
        <taxon>Nakamurella</taxon>
    </lineage>
</organism>
<dbReference type="InterPro" id="IPR034660">
    <property type="entry name" value="DinB/YfiT-like"/>
</dbReference>
<reference evidence="3" key="1">
    <citation type="submission" date="2009-09" db="EMBL/GenBank/DDBJ databases">
        <title>The complete genome of Nakamurella multipartita DSM 44233.</title>
        <authorList>
            <consortium name="US DOE Joint Genome Institute (JGI-PGF)"/>
            <person name="Lucas S."/>
            <person name="Copeland A."/>
            <person name="Lapidus A."/>
            <person name="Glavina del Rio T."/>
            <person name="Dalin E."/>
            <person name="Tice H."/>
            <person name="Bruce D."/>
            <person name="Goodwin L."/>
            <person name="Pitluck S."/>
            <person name="Kyrpides N."/>
            <person name="Mavromatis K."/>
            <person name="Ivanova N."/>
            <person name="Ovchinnikova G."/>
            <person name="Sims D."/>
            <person name="Meincke L."/>
            <person name="Brettin T."/>
            <person name="Detter J.C."/>
            <person name="Han C."/>
            <person name="Larimer F."/>
            <person name="Land M."/>
            <person name="Hauser L."/>
            <person name="Markowitz V."/>
            <person name="Cheng J.-F."/>
            <person name="Hugenholtz P."/>
            <person name="Woyke T."/>
            <person name="Wu D."/>
            <person name="Klenk H.-P."/>
            <person name="Eisen J.A."/>
        </authorList>
    </citation>
    <scope>NUCLEOTIDE SEQUENCE [LARGE SCALE GENOMIC DNA]</scope>
    <source>
        <strain evidence="3">ATCC 700099 / DSM 44233 / CIP 104796 / JCM 9543 / NBRC 105858 / Y-104</strain>
    </source>
</reference>
<dbReference type="GO" id="GO:0046872">
    <property type="term" value="F:metal ion binding"/>
    <property type="evidence" value="ECO:0007669"/>
    <property type="project" value="InterPro"/>
</dbReference>
<dbReference type="NCBIfam" id="TIGR03083">
    <property type="entry name" value="maleylpyruvate isomerase family mycothiol-dependent enzyme"/>
    <property type="match status" value="1"/>
</dbReference>
<dbReference type="HOGENOM" id="CLU_051661_1_0_11"/>
<dbReference type="AlphaFoldDB" id="C8XEJ6"/>
<dbReference type="Gene3D" id="1.20.120.450">
    <property type="entry name" value="dinb family like domain"/>
    <property type="match status" value="1"/>
</dbReference>
<dbReference type="SUPFAM" id="SSF109854">
    <property type="entry name" value="DinB/YfiT-like putative metalloenzymes"/>
    <property type="match status" value="1"/>
</dbReference>
<feature type="domain" description="Mycothiol-dependent maleylpyruvate isomerase metal-binding" evidence="1">
    <location>
        <begin position="8"/>
        <end position="123"/>
    </location>
</feature>
<proteinExistence type="predicted"/>
<dbReference type="STRING" id="479431.Namu_1453"/>
<dbReference type="EMBL" id="CP001737">
    <property type="protein sequence ID" value="ACV77854.1"/>
    <property type="molecule type" value="Genomic_DNA"/>
</dbReference>
<dbReference type="eggNOG" id="COG1576">
    <property type="taxonomic scope" value="Bacteria"/>
</dbReference>
<evidence type="ECO:0000313" key="3">
    <source>
        <dbReference type="Proteomes" id="UP000002218"/>
    </source>
</evidence>
<accession>C8XEJ6</accession>
<reference evidence="2 3" key="2">
    <citation type="journal article" date="2010" name="Stand. Genomic Sci.">
        <title>Complete genome sequence of Nakamurella multipartita type strain (Y-104).</title>
        <authorList>
            <person name="Tice H."/>
            <person name="Mayilraj S."/>
            <person name="Sims D."/>
            <person name="Lapidus A."/>
            <person name="Nolan M."/>
            <person name="Lucas S."/>
            <person name="Glavina Del Rio T."/>
            <person name="Copeland A."/>
            <person name="Cheng J.F."/>
            <person name="Meincke L."/>
            <person name="Bruce D."/>
            <person name="Goodwin L."/>
            <person name="Pitluck S."/>
            <person name="Ivanova N."/>
            <person name="Mavromatis K."/>
            <person name="Ovchinnikova G."/>
            <person name="Pati A."/>
            <person name="Chen A."/>
            <person name="Palaniappan K."/>
            <person name="Land M."/>
            <person name="Hauser L."/>
            <person name="Chang Y.J."/>
            <person name="Jeffries C.D."/>
            <person name="Detter J.C."/>
            <person name="Brettin T."/>
            <person name="Rohde M."/>
            <person name="Goker M."/>
            <person name="Bristow J."/>
            <person name="Eisen J.A."/>
            <person name="Markowitz V."/>
            <person name="Hugenholtz P."/>
            <person name="Kyrpides N.C."/>
            <person name="Klenk H.P."/>
            <person name="Chen F."/>
        </authorList>
    </citation>
    <scope>NUCLEOTIDE SEQUENCE [LARGE SCALE GENOMIC DNA]</scope>
    <source>
        <strain evidence="3">ATCC 700099 / DSM 44233 / CIP 104796 / JCM 9543 / NBRC 105858 / Y-104</strain>
    </source>
</reference>
<dbReference type="NCBIfam" id="TIGR03086">
    <property type="entry name" value="TIGR03086 family metal-binding protein"/>
    <property type="match status" value="1"/>
</dbReference>
<dbReference type="InterPro" id="IPR017520">
    <property type="entry name" value="CHP03086"/>
</dbReference>
<evidence type="ECO:0000259" key="1">
    <source>
        <dbReference type="Pfam" id="PF11716"/>
    </source>
</evidence>
<dbReference type="InParanoid" id="C8XEJ6"/>